<accession>A0A4Y2GR31</accession>
<reference evidence="2 3" key="1">
    <citation type="journal article" date="2019" name="Sci. Rep.">
        <title>Orb-weaving spider Araneus ventricosus genome elucidates the spidroin gene catalogue.</title>
        <authorList>
            <person name="Kono N."/>
            <person name="Nakamura H."/>
            <person name="Ohtoshi R."/>
            <person name="Moran D.A.P."/>
            <person name="Shinohara A."/>
            <person name="Yoshida Y."/>
            <person name="Fujiwara M."/>
            <person name="Mori M."/>
            <person name="Tomita M."/>
            <person name="Arakawa K."/>
        </authorList>
    </citation>
    <scope>NUCLEOTIDE SEQUENCE [LARGE SCALE GENOMIC DNA]</scope>
</reference>
<proteinExistence type="predicted"/>
<dbReference type="EMBL" id="BGPR01100505">
    <property type="protein sequence ID" value="GBM56412.1"/>
    <property type="molecule type" value="Genomic_DNA"/>
</dbReference>
<gene>
    <name evidence="2" type="ORF">AVEN_234676_1</name>
</gene>
<evidence type="ECO:0000313" key="2">
    <source>
        <dbReference type="EMBL" id="GBM56412.1"/>
    </source>
</evidence>
<name>A0A4Y2GR31_ARAVE</name>
<comment type="caution">
    <text evidence="2">The sequence shown here is derived from an EMBL/GenBank/DDBJ whole genome shotgun (WGS) entry which is preliminary data.</text>
</comment>
<feature type="region of interest" description="Disordered" evidence="1">
    <location>
        <begin position="82"/>
        <end position="106"/>
    </location>
</feature>
<organism evidence="2 3">
    <name type="scientific">Araneus ventricosus</name>
    <name type="common">Orbweaver spider</name>
    <name type="synonym">Epeira ventricosa</name>
    <dbReference type="NCBI Taxonomy" id="182803"/>
    <lineage>
        <taxon>Eukaryota</taxon>
        <taxon>Metazoa</taxon>
        <taxon>Ecdysozoa</taxon>
        <taxon>Arthropoda</taxon>
        <taxon>Chelicerata</taxon>
        <taxon>Arachnida</taxon>
        <taxon>Araneae</taxon>
        <taxon>Araneomorphae</taxon>
        <taxon>Entelegynae</taxon>
        <taxon>Araneoidea</taxon>
        <taxon>Araneidae</taxon>
        <taxon>Araneus</taxon>
    </lineage>
</organism>
<evidence type="ECO:0000313" key="3">
    <source>
        <dbReference type="Proteomes" id="UP000499080"/>
    </source>
</evidence>
<dbReference type="Proteomes" id="UP000499080">
    <property type="component" value="Unassembled WGS sequence"/>
</dbReference>
<evidence type="ECO:0000256" key="1">
    <source>
        <dbReference type="SAM" id="MobiDB-lite"/>
    </source>
</evidence>
<keyword evidence="3" id="KW-1185">Reference proteome</keyword>
<dbReference type="AlphaFoldDB" id="A0A4Y2GR31"/>
<protein>
    <submittedName>
        <fullName evidence="2">Uncharacterized protein</fullName>
    </submittedName>
</protein>
<sequence>MHTDRQNAAPCPCSCNHCSYCTNGMGMGRIPTGRTPPHAPVPATIEVAVPVGWAWDAYRQTEHRPMPLFLQPLQLLYQWDGHGKHTDRQEDKTSFDGFRPKFDTDL</sequence>